<organism evidence="2 3">
    <name type="scientific">Potamilus streckersoni</name>
    <dbReference type="NCBI Taxonomy" id="2493646"/>
    <lineage>
        <taxon>Eukaryota</taxon>
        <taxon>Metazoa</taxon>
        <taxon>Spiralia</taxon>
        <taxon>Lophotrochozoa</taxon>
        <taxon>Mollusca</taxon>
        <taxon>Bivalvia</taxon>
        <taxon>Autobranchia</taxon>
        <taxon>Heteroconchia</taxon>
        <taxon>Palaeoheterodonta</taxon>
        <taxon>Unionida</taxon>
        <taxon>Unionoidea</taxon>
        <taxon>Unionidae</taxon>
        <taxon>Ambleminae</taxon>
        <taxon>Lampsilini</taxon>
        <taxon>Potamilus</taxon>
    </lineage>
</organism>
<dbReference type="EMBL" id="JAEAOA010002358">
    <property type="protein sequence ID" value="KAK3603827.1"/>
    <property type="molecule type" value="Genomic_DNA"/>
</dbReference>
<evidence type="ECO:0000256" key="1">
    <source>
        <dbReference type="SAM" id="SignalP"/>
    </source>
</evidence>
<proteinExistence type="predicted"/>
<protein>
    <submittedName>
        <fullName evidence="2">Uncharacterized protein</fullName>
    </submittedName>
</protein>
<evidence type="ECO:0000313" key="3">
    <source>
        <dbReference type="Proteomes" id="UP001195483"/>
    </source>
</evidence>
<evidence type="ECO:0000313" key="2">
    <source>
        <dbReference type="EMBL" id="KAK3603827.1"/>
    </source>
</evidence>
<comment type="caution">
    <text evidence="2">The sequence shown here is derived from an EMBL/GenBank/DDBJ whole genome shotgun (WGS) entry which is preliminary data.</text>
</comment>
<name>A0AAE0W806_9BIVA</name>
<keyword evidence="1" id="KW-0732">Signal</keyword>
<accession>A0AAE0W806</accession>
<reference evidence="2" key="1">
    <citation type="journal article" date="2021" name="Genome Biol. Evol.">
        <title>A High-Quality Reference Genome for a Parasitic Bivalve with Doubly Uniparental Inheritance (Bivalvia: Unionida).</title>
        <authorList>
            <person name="Smith C.H."/>
        </authorList>
    </citation>
    <scope>NUCLEOTIDE SEQUENCE</scope>
    <source>
        <strain evidence="2">CHS0354</strain>
    </source>
</reference>
<feature type="signal peptide" evidence="1">
    <location>
        <begin position="1"/>
        <end position="16"/>
    </location>
</feature>
<dbReference type="Proteomes" id="UP001195483">
    <property type="component" value="Unassembled WGS sequence"/>
</dbReference>
<reference evidence="2" key="3">
    <citation type="submission" date="2023-05" db="EMBL/GenBank/DDBJ databases">
        <authorList>
            <person name="Smith C.H."/>
        </authorList>
    </citation>
    <scope>NUCLEOTIDE SEQUENCE</scope>
    <source>
        <strain evidence="2">CHS0354</strain>
        <tissue evidence="2">Mantle</tissue>
    </source>
</reference>
<dbReference type="AlphaFoldDB" id="A0AAE0W806"/>
<reference evidence="2" key="2">
    <citation type="journal article" date="2021" name="Genome Biol. Evol.">
        <title>Developing a high-quality reference genome for a parasitic bivalve with doubly uniparental inheritance (Bivalvia: Unionida).</title>
        <authorList>
            <person name="Smith C.H."/>
        </authorList>
    </citation>
    <scope>NUCLEOTIDE SEQUENCE</scope>
    <source>
        <strain evidence="2">CHS0354</strain>
        <tissue evidence="2">Mantle</tissue>
    </source>
</reference>
<keyword evidence="3" id="KW-1185">Reference proteome</keyword>
<feature type="chain" id="PRO_5042175860" evidence="1">
    <location>
        <begin position="17"/>
        <end position="129"/>
    </location>
</feature>
<gene>
    <name evidence="2" type="ORF">CHS0354_042832</name>
</gene>
<sequence length="129" mass="15047">MYQWWILSLLKPSILTLKIGNLAQTCYEKPPVLRDFLLAEGVISQNMFYCIVKTMCPEAYENAQDTDKNIAQITQTFNFAIYFNKKYELFFFESVPMKFLKSKVFSSFFISFISAAYTQIQSNSNHSDI</sequence>